<dbReference type="AlphaFoldDB" id="A0A4Y2THU3"/>
<protein>
    <submittedName>
        <fullName evidence="1">Uncharacterized protein</fullName>
    </submittedName>
</protein>
<comment type="caution">
    <text evidence="1">The sequence shown here is derived from an EMBL/GenBank/DDBJ whole genome shotgun (WGS) entry which is preliminary data.</text>
</comment>
<proteinExistence type="predicted"/>
<evidence type="ECO:0000313" key="2">
    <source>
        <dbReference type="Proteomes" id="UP000499080"/>
    </source>
</evidence>
<gene>
    <name evidence="1" type="ORF">AVEN_221671_1</name>
</gene>
<sequence length="100" mass="11114">MKHSSASHRWYAPPYGTYQCEPSVVRSSLWDISVRATVLRSSLWDISVRAIGGTLILMGYINASHRCDTLTLMGHIVRATGGTLLLMGHISASHRWYSPV</sequence>
<dbReference type="EMBL" id="BGPR01028805">
    <property type="protein sequence ID" value="GBO00203.1"/>
    <property type="molecule type" value="Genomic_DNA"/>
</dbReference>
<accession>A0A4Y2THU3</accession>
<name>A0A4Y2THU3_ARAVE</name>
<dbReference type="Proteomes" id="UP000499080">
    <property type="component" value="Unassembled WGS sequence"/>
</dbReference>
<reference evidence="1 2" key="1">
    <citation type="journal article" date="2019" name="Sci. Rep.">
        <title>Orb-weaving spider Araneus ventricosus genome elucidates the spidroin gene catalogue.</title>
        <authorList>
            <person name="Kono N."/>
            <person name="Nakamura H."/>
            <person name="Ohtoshi R."/>
            <person name="Moran D.A.P."/>
            <person name="Shinohara A."/>
            <person name="Yoshida Y."/>
            <person name="Fujiwara M."/>
            <person name="Mori M."/>
            <person name="Tomita M."/>
            <person name="Arakawa K."/>
        </authorList>
    </citation>
    <scope>NUCLEOTIDE SEQUENCE [LARGE SCALE GENOMIC DNA]</scope>
</reference>
<keyword evidence="2" id="KW-1185">Reference proteome</keyword>
<evidence type="ECO:0000313" key="1">
    <source>
        <dbReference type="EMBL" id="GBO00203.1"/>
    </source>
</evidence>
<organism evidence="1 2">
    <name type="scientific">Araneus ventricosus</name>
    <name type="common">Orbweaver spider</name>
    <name type="synonym">Epeira ventricosa</name>
    <dbReference type="NCBI Taxonomy" id="182803"/>
    <lineage>
        <taxon>Eukaryota</taxon>
        <taxon>Metazoa</taxon>
        <taxon>Ecdysozoa</taxon>
        <taxon>Arthropoda</taxon>
        <taxon>Chelicerata</taxon>
        <taxon>Arachnida</taxon>
        <taxon>Araneae</taxon>
        <taxon>Araneomorphae</taxon>
        <taxon>Entelegynae</taxon>
        <taxon>Araneoidea</taxon>
        <taxon>Araneidae</taxon>
        <taxon>Araneus</taxon>
    </lineage>
</organism>